<feature type="compositionally biased region" description="Low complexity" evidence="1">
    <location>
        <begin position="75"/>
        <end position="86"/>
    </location>
</feature>
<feature type="region of interest" description="Disordered" evidence="1">
    <location>
        <begin position="1"/>
        <end position="97"/>
    </location>
</feature>
<feature type="compositionally biased region" description="Polar residues" evidence="1">
    <location>
        <begin position="1"/>
        <end position="11"/>
    </location>
</feature>
<dbReference type="EMBL" id="JACGWK010000010">
    <property type="protein sequence ID" value="KAL0331018.1"/>
    <property type="molecule type" value="Genomic_DNA"/>
</dbReference>
<protein>
    <submittedName>
        <fullName evidence="2">Uncharacterized protein</fullName>
    </submittedName>
</protein>
<feature type="compositionally biased region" description="Polar residues" evidence="1">
    <location>
        <begin position="19"/>
        <end position="30"/>
    </location>
</feature>
<feature type="compositionally biased region" description="Basic residues" evidence="1">
    <location>
        <begin position="140"/>
        <end position="151"/>
    </location>
</feature>
<comment type="caution">
    <text evidence="2">The sequence shown here is derived from an EMBL/GenBank/DDBJ whole genome shotgun (WGS) entry which is preliminary data.</text>
</comment>
<proteinExistence type="predicted"/>
<evidence type="ECO:0000256" key="1">
    <source>
        <dbReference type="SAM" id="MobiDB-lite"/>
    </source>
</evidence>
<reference evidence="2" key="2">
    <citation type="journal article" date="2024" name="Plant">
        <title>Genomic evolution and insights into agronomic trait innovations of Sesamum species.</title>
        <authorList>
            <person name="Miao H."/>
            <person name="Wang L."/>
            <person name="Qu L."/>
            <person name="Liu H."/>
            <person name="Sun Y."/>
            <person name="Le M."/>
            <person name="Wang Q."/>
            <person name="Wei S."/>
            <person name="Zheng Y."/>
            <person name="Lin W."/>
            <person name="Duan Y."/>
            <person name="Cao H."/>
            <person name="Xiong S."/>
            <person name="Wang X."/>
            <person name="Wei L."/>
            <person name="Li C."/>
            <person name="Ma Q."/>
            <person name="Ju M."/>
            <person name="Zhao R."/>
            <person name="Li G."/>
            <person name="Mu C."/>
            <person name="Tian Q."/>
            <person name="Mei H."/>
            <person name="Zhang T."/>
            <person name="Gao T."/>
            <person name="Zhang H."/>
        </authorList>
    </citation>
    <scope>NUCLEOTIDE SEQUENCE</scope>
    <source>
        <strain evidence="2">G01</strain>
    </source>
</reference>
<sequence>MKTQQELQQHHSTLRKSPRLSSAVSSTQPSAKPKPRTKPRPDDAWALSLHVVEPQPLKICPPSHEEGNSSRRSSRFTTNNNRTPSSKGTRSSSRPKAVTALVVSELRTSPRFSFSSSAPALTLRSVKNVGSGEPGPRNGAARRIKKLGHGL</sequence>
<name>A0AAW2MJI6_9LAMI</name>
<gene>
    <name evidence="2" type="ORF">Sangu_1647300</name>
</gene>
<evidence type="ECO:0000313" key="2">
    <source>
        <dbReference type="EMBL" id="KAL0331018.1"/>
    </source>
</evidence>
<organism evidence="2">
    <name type="scientific">Sesamum angustifolium</name>
    <dbReference type="NCBI Taxonomy" id="2727405"/>
    <lineage>
        <taxon>Eukaryota</taxon>
        <taxon>Viridiplantae</taxon>
        <taxon>Streptophyta</taxon>
        <taxon>Embryophyta</taxon>
        <taxon>Tracheophyta</taxon>
        <taxon>Spermatophyta</taxon>
        <taxon>Magnoliopsida</taxon>
        <taxon>eudicotyledons</taxon>
        <taxon>Gunneridae</taxon>
        <taxon>Pentapetalae</taxon>
        <taxon>asterids</taxon>
        <taxon>lamiids</taxon>
        <taxon>Lamiales</taxon>
        <taxon>Pedaliaceae</taxon>
        <taxon>Sesamum</taxon>
    </lineage>
</organism>
<accession>A0AAW2MJI6</accession>
<dbReference type="AlphaFoldDB" id="A0AAW2MJI6"/>
<feature type="region of interest" description="Disordered" evidence="1">
    <location>
        <begin position="126"/>
        <end position="151"/>
    </location>
</feature>
<reference evidence="2" key="1">
    <citation type="submission" date="2020-06" db="EMBL/GenBank/DDBJ databases">
        <authorList>
            <person name="Li T."/>
            <person name="Hu X."/>
            <person name="Zhang T."/>
            <person name="Song X."/>
            <person name="Zhang H."/>
            <person name="Dai N."/>
            <person name="Sheng W."/>
            <person name="Hou X."/>
            <person name="Wei L."/>
        </authorList>
    </citation>
    <scope>NUCLEOTIDE SEQUENCE</scope>
    <source>
        <strain evidence="2">G01</strain>
        <tissue evidence="2">Leaf</tissue>
    </source>
</reference>